<evidence type="ECO:0000256" key="3">
    <source>
        <dbReference type="RuleBase" id="RU366045"/>
    </source>
</evidence>
<dbReference type="Proteomes" id="UP000269539">
    <property type="component" value="Unassembled WGS sequence"/>
</dbReference>
<dbReference type="Pfam" id="PF20684">
    <property type="entry name" value="Fung_rhodopsin"/>
    <property type="match status" value="1"/>
</dbReference>
<feature type="domain" description="Rhodopsin" evidence="5">
    <location>
        <begin position="44"/>
        <end position="191"/>
    </location>
</feature>
<dbReference type="VEuPathDB" id="FungiDB:BTJ68_06882"/>
<evidence type="ECO:0000256" key="1">
    <source>
        <dbReference type="ARBA" id="ARBA00022793"/>
    </source>
</evidence>
<dbReference type="GO" id="GO:0016787">
    <property type="term" value="F:hydrolase activity"/>
    <property type="evidence" value="ECO:0007669"/>
    <property type="project" value="InterPro"/>
</dbReference>
<dbReference type="AlphaFoldDB" id="A0A3M7EYR8"/>
<evidence type="ECO:0000313" key="6">
    <source>
        <dbReference type="EMBL" id="RMY81416.1"/>
    </source>
</evidence>
<dbReference type="Pfam" id="PF04909">
    <property type="entry name" value="Amidohydro_2"/>
    <property type="match status" value="1"/>
</dbReference>
<feature type="domain" description="Amidohydrolase-related" evidence="4">
    <location>
        <begin position="348"/>
        <end position="546"/>
    </location>
</feature>
<dbReference type="GO" id="GO:0016831">
    <property type="term" value="F:carboxy-lyase activity"/>
    <property type="evidence" value="ECO:0007669"/>
    <property type="project" value="UniProtKB-KW"/>
</dbReference>
<dbReference type="InterPro" id="IPR049326">
    <property type="entry name" value="Rhodopsin_dom_fungi"/>
</dbReference>
<name>A0A3M7EYR8_HORWE</name>
<keyword evidence="2 3" id="KW-0456">Lyase</keyword>
<dbReference type="GO" id="GO:0005829">
    <property type="term" value="C:cytosol"/>
    <property type="evidence" value="ECO:0007669"/>
    <property type="project" value="TreeGrafter"/>
</dbReference>
<dbReference type="InterPro" id="IPR032466">
    <property type="entry name" value="Metal_Hydrolase"/>
</dbReference>
<proteinExistence type="inferred from homology"/>
<dbReference type="InterPro" id="IPR006680">
    <property type="entry name" value="Amidohydro-rel"/>
</dbReference>
<evidence type="ECO:0000259" key="4">
    <source>
        <dbReference type="Pfam" id="PF04909"/>
    </source>
</evidence>
<feature type="non-terminal residue" evidence="6">
    <location>
        <position position="585"/>
    </location>
</feature>
<dbReference type="InterPro" id="IPR032465">
    <property type="entry name" value="ACMSD"/>
</dbReference>
<evidence type="ECO:0000313" key="7">
    <source>
        <dbReference type="Proteomes" id="UP000269539"/>
    </source>
</evidence>
<comment type="similarity">
    <text evidence="3">Belongs to the metallo-dependent hydrolases superfamily.</text>
</comment>
<dbReference type="SUPFAM" id="SSF51556">
    <property type="entry name" value="Metallo-dependent hydrolases"/>
    <property type="match status" value="1"/>
</dbReference>
<organism evidence="6 7">
    <name type="scientific">Hortaea werneckii</name>
    <name type="common">Black yeast</name>
    <name type="synonym">Cladosporium werneckii</name>
    <dbReference type="NCBI Taxonomy" id="91943"/>
    <lineage>
        <taxon>Eukaryota</taxon>
        <taxon>Fungi</taxon>
        <taxon>Dikarya</taxon>
        <taxon>Ascomycota</taxon>
        <taxon>Pezizomycotina</taxon>
        <taxon>Dothideomycetes</taxon>
        <taxon>Dothideomycetidae</taxon>
        <taxon>Mycosphaerellales</taxon>
        <taxon>Teratosphaeriaceae</taxon>
        <taxon>Hortaea</taxon>
    </lineage>
</organism>
<dbReference type="EMBL" id="QWIO01000947">
    <property type="protein sequence ID" value="RMY81416.1"/>
    <property type="molecule type" value="Genomic_DNA"/>
</dbReference>
<dbReference type="PANTHER" id="PTHR21240:SF31">
    <property type="entry name" value="AMIDOHYDROLASE FAMILY PROTEIN (AFU_ORTHOLOGUE AFUA_7G05840)"/>
    <property type="match status" value="1"/>
</dbReference>
<keyword evidence="1 3" id="KW-0210">Decarboxylase</keyword>
<evidence type="ECO:0000256" key="2">
    <source>
        <dbReference type="ARBA" id="ARBA00023239"/>
    </source>
</evidence>
<protein>
    <submittedName>
        <fullName evidence="6">Uncharacterized protein</fullName>
    </submittedName>
</protein>
<reference evidence="6 7" key="1">
    <citation type="journal article" date="2018" name="BMC Genomics">
        <title>Genomic evidence for intraspecific hybridization in a clonal and extremely halotolerant yeast.</title>
        <authorList>
            <person name="Gostincar C."/>
            <person name="Stajich J.E."/>
            <person name="Zupancic J."/>
            <person name="Zalar P."/>
            <person name="Gunde-Cimerman N."/>
        </authorList>
    </citation>
    <scope>NUCLEOTIDE SEQUENCE [LARGE SCALE GENOMIC DNA]</scope>
    <source>
        <strain evidence="6 7">EXF-10513</strain>
    </source>
</reference>
<accession>A0A3M7EYR8</accession>
<dbReference type="PANTHER" id="PTHR21240">
    <property type="entry name" value="2-AMINO-3-CARBOXYLMUCONATE-6-SEMIALDEHYDE DECARBOXYLASE"/>
    <property type="match status" value="1"/>
</dbReference>
<dbReference type="Gene3D" id="3.20.20.140">
    <property type="entry name" value="Metal-dependent hydrolases"/>
    <property type="match status" value="1"/>
</dbReference>
<dbReference type="GO" id="GO:0019748">
    <property type="term" value="P:secondary metabolic process"/>
    <property type="evidence" value="ECO:0007669"/>
    <property type="project" value="TreeGrafter"/>
</dbReference>
<gene>
    <name evidence="6" type="ORF">D0864_08307</name>
</gene>
<evidence type="ECO:0000259" key="5">
    <source>
        <dbReference type="Pfam" id="PF20684"/>
    </source>
</evidence>
<sequence>MMTLQTMMVKNGLGKDVWTIPSESIDSFLLCQWITILLYTPQVTFVKCLLVFAFACQPASLSWSGLYEHNKDKCLPLPELYYLATSINLSTDVLIFVMPIPKVLVSLSIENARNKANSSSRLKLDALSSRNKLITSIIATVAAGVRIAWVHKFLYTTNFTYENAEFDVLYFVEISIGVTCACVPSCARLARKTWRKMRGYDDSHPASVDTFQASGGGSRGGHGGIQISQSFSQKRATGIQAVSRNAEDEVELINTALGLRPDHGKVKYSVKVEHAAANQIRRTYKATYFPKYLQTCSHHPKSTVPSKYWINMLGKIALEEAFALPRMKEQTERWASLFAVDGQKHAREVTDIAEIRTNYMDEYGVGYQILSYTAPGVQDIYDPKEAHAFAREINDYAAEQIKGKEDRFGCFATLSMHHPSEAAAELERCVLELGFKGALVNDTQRTGHDGDDMIFYDGPEWDLFWETCTKLDVPFYLHPRNPTGTMFEKLWKDRKWLIGPPLSFAQGVGLSMLGMVTNGVFDRHPDLQIIIGHLGEHIPPDLWRIDHWFEDIKKPLGMAAQCKKTIRDYFAQNIWITTSGNFSSP</sequence>
<comment type="caution">
    <text evidence="6">The sequence shown here is derived from an EMBL/GenBank/DDBJ whole genome shotgun (WGS) entry which is preliminary data.</text>
</comment>